<dbReference type="EMBL" id="MCGO01000035">
    <property type="protein sequence ID" value="ORY40445.1"/>
    <property type="molecule type" value="Genomic_DNA"/>
</dbReference>
<proteinExistence type="predicted"/>
<reference evidence="1 2" key="1">
    <citation type="submission" date="2016-07" db="EMBL/GenBank/DDBJ databases">
        <title>Pervasive Adenine N6-methylation of Active Genes in Fungi.</title>
        <authorList>
            <consortium name="DOE Joint Genome Institute"/>
            <person name="Mondo S.J."/>
            <person name="Dannebaum R.O."/>
            <person name="Kuo R.C."/>
            <person name="Labutti K."/>
            <person name="Haridas S."/>
            <person name="Kuo A."/>
            <person name="Salamov A."/>
            <person name="Ahrendt S.R."/>
            <person name="Lipzen A."/>
            <person name="Sullivan W."/>
            <person name="Andreopoulos W.B."/>
            <person name="Clum A."/>
            <person name="Lindquist E."/>
            <person name="Daum C."/>
            <person name="Ramamoorthy G.K."/>
            <person name="Gryganskyi A."/>
            <person name="Culley D."/>
            <person name="Magnuson J.K."/>
            <person name="James T.Y."/>
            <person name="O'Malley M.A."/>
            <person name="Stajich J.E."/>
            <person name="Spatafora J.W."/>
            <person name="Visel A."/>
            <person name="Grigoriev I.V."/>
        </authorList>
    </citation>
    <scope>NUCLEOTIDE SEQUENCE [LARGE SCALE GENOMIC DNA]</scope>
    <source>
        <strain evidence="1 2">JEL800</strain>
    </source>
</reference>
<evidence type="ECO:0000313" key="2">
    <source>
        <dbReference type="Proteomes" id="UP000193642"/>
    </source>
</evidence>
<sequence>MESTLEGKTLQNLVEKGTVVLDGSPNVKRLEELGFLEERRIQTAFHLLYAEHECVCADCRKKLNYSREHHSGTFEFQSGWLHVELSGPYE</sequence>
<dbReference type="OrthoDB" id="10519338at2759"/>
<name>A0A1Y2C2A4_9FUNG</name>
<accession>A0A1Y2C2A4</accession>
<keyword evidence="2" id="KW-1185">Reference proteome</keyword>
<dbReference type="AlphaFoldDB" id="A0A1Y2C2A4"/>
<dbReference type="Proteomes" id="UP000193642">
    <property type="component" value="Unassembled WGS sequence"/>
</dbReference>
<organism evidence="1 2">
    <name type="scientific">Rhizoclosmatium globosum</name>
    <dbReference type="NCBI Taxonomy" id="329046"/>
    <lineage>
        <taxon>Eukaryota</taxon>
        <taxon>Fungi</taxon>
        <taxon>Fungi incertae sedis</taxon>
        <taxon>Chytridiomycota</taxon>
        <taxon>Chytridiomycota incertae sedis</taxon>
        <taxon>Chytridiomycetes</taxon>
        <taxon>Chytridiales</taxon>
        <taxon>Chytriomycetaceae</taxon>
        <taxon>Rhizoclosmatium</taxon>
    </lineage>
</organism>
<evidence type="ECO:0000313" key="1">
    <source>
        <dbReference type="EMBL" id="ORY40445.1"/>
    </source>
</evidence>
<comment type="caution">
    <text evidence="1">The sequence shown here is derived from an EMBL/GenBank/DDBJ whole genome shotgun (WGS) entry which is preliminary data.</text>
</comment>
<gene>
    <name evidence="1" type="ORF">BCR33DRAFT_719433</name>
</gene>
<protein>
    <submittedName>
        <fullName evidence="1">Uncharacterized protein</fullName>
    </submittedName>
</protein>